<keyword evidence="2" id="KW-1185">Reference proteome</keyword>
<organism evidence="1 2">
    <name type="scientific">Ktedonosporobacter rubrisoli</name>
    <dbReference type="NCBI Taxonomy" id="2509675"/>
    <lineage>
        <taxon>Bacteria</taxon>
        <taxon>Bacillati</taxon>
        <taxon>Chloroflexota</taxon>
        <taxon>Ktedonobacteria</taxon>
        <taxon>Ktedonobacterales</taxon>
        <taxon>Ktedonosporobacteraceae</taxon>
        <taxon>Ktedonosporobacter</taxon>
    </lineage>
</organism>
<sequence>MINMTLERFLISRARSLVSAPDKKLRSPELAEKLIYEADQIGDPGIKNHFSYHRLDSYVALAQVWLTKKAYPVATEALLDVVKMSQKMHTSIHLPFITELYEEIRLSNYGKDIAVAELGLRLLLLQYPQLFQQR</sequence>
<dbReference type="EMBL" id="CP035758">
    <property type="protein sequence ID" value="QBD75256.1"/>
    <property type="molecule type" value="Genomic_DNA"/>
</dbReference>
<evidence type="ECO:0000313" key="2">
    <source>
        <dbReference type="Proteomes" id="UP000290365"/>
    </source>
</evidence>
<protein>
    <submittedName>
        <fullName evidence="1">Uncharacterized protein</fullName>
    </submittedName>
</protein>
<proteinExistence type="predicted"/>
<dbReference type="Proteomes" id="UP000290365">
    <property type="component" value="Chromosome"/>
</dbReference>
<name>A0A4P6JKS3_KTERU</name>
<evidence type="ECO:0000313" key="1">
    <source>
        <dbReference type="EMBL" id="QBD75256.1"/>
    </source>
</evidence>
<reference evidence="1 2" key="1">
    <citation type="submission" date="2019-01" db="EMBL/GenBank/DDBJ databases">
        <title>Ktedonosporobacter rubrisoli SCAWS-G2.</title>
        <authorList>
            <person name="Huang Y."/>
            <person name="Yan B."/>
        </authorList>
    </citation>
    <scope>NUCLEOTIDE SEQUENCE [LARGE SCALE GENOMIC DNA]</scope>
    <source>
        <strain evidence="1 2">SCAWS-G2</strain>
    </source>
</reference>
<dbReference type="AlphaFoldDB" id="A0A4P6JKS3"/>
<dbReference type="RefSeq" id="WP_129885855.1">
    <property type="nucleotide sequence ID" value="NZ_CP035758.1"/>
</dbReference>
<accession>A0A4P6JKS3</accession>
<gene>
    <name evidence="1" type="ORF">EPA93_04295</name>
</gene>
<dbReference type="KEGG" id="kbs:EPA93_04295"/>